<name>A0A165FQX0_EXIGL</name>
<evidence type="ECO:0000256" key="8">
    <source>
        <dbReference type="ARBA" id="ARBA00022989"/>
    </source>
</evidence>
<dbReference type="STRING" id="1314781.A0A165FQX0"/>
<dbReference type="GO" id="GO:0005741">
    <property type="term" value="C:mitochondrial outer membrane"/>
    <property type="evidence" value="ECO:0007669"/>
    <property type="project" value="UniProtKB-SubCell"/>
</dbReference>
<keyword evidence="15" id="KW-1185">Reference proteome</keyword>
<organism evidence="14 15">
    <name type="scientific">Exidia glandulosa HHB12029</name>
    <dbReference type="NCBI Taxonomy" id="1314781"/>
    <lineage>
        <taxon>Eukaryota</taxon>
        <taxon>Fungi</taxon>
        <taxon>Dikarya</taxon>
        <taxon>Basidiomycota</taxon>
        <taxon>Agaricomycotina</taxon>
        <taxon>Agaricomycetes</taxon>
        <taxon>Auriculariales</taxon>
        <taxon>Exidiaceae</taxon>
        <taxon>Exidia</taxon>
    </lineage>
</organism>
<dbReference type="EMBL" id="KV426074">
    <property type="protein sequence ID" value="KZV89388.1"/>
    <property type="molecule type" value="Genomic_DNA"/>
</dbReference>
<dbReference type="Pfam" id="PF00291">
    <property type="entry name" value="PALP"/>
    <property type="match status" value="1"/>
</dbReference>
<evidence type="ECO:0000256" key="1">
    <source>
        <dbReference type="ARBA" id="ARBA00001933"/>
    </source>
</evidence>
<comment type="subcellular location">
    <subcellularLocation>
        <location evidence="2">Mitochondrion outer membrane</location>
        <topology evidence="2">Single-pass membrane protein</topology>
    </subcellularLocation>
</comment>
<dbReference type="EC" id="2.5.1.47" evidence="4"/>
<dbReference type="CDD" id="cd01561">
    <property type="entry name" value="CBS_like"/>
    <property type="match status" value="1"/>
</dbReference>
<keyword evidence="8" id="KW-1133">Transmembrane helix</keyword>
<keyword evidence="10" id="KW-0472">Membrane</keyword>
<gene>
    <name evidence="14" type="ORF">EXIGLDRAFT_740986</name>
</gene>
<dbReference type="InterPro" id="IPR001216">
    <property type="entry name" value="P-phosphate_BS"/>
</dbReference>
<dbReference type="FunFam" id="3.40.50.1100:FF:000096">
    <property type="entry name" value="Related to cysteine synthase"/>
    <property type="match status" value="1"/>
</dbReference>
<evidence type="ECO:0000256" key="5">
    <source>
        <dbReference type="ARBA" id="ARBA00022679"/>
    </source>
</evidence>
<evidence type="ECO:0000256" key="6">
    <source>
        <dbReference type="ARBA" id="ARBA00022692"/>
    </source>
</evidence>
<dbReference type="InterPro" id="IPR050214">
    <property type="entry name" value="Cys_Synth/Cystath_Beta-Synth"/>
</dbReference>
<evidence type="ECO:0000256" key="9">
    <source>
        <dbReference type="ARBA" id="ARBA00023128"/>
    </source>
</evidence>
<evidence type="ECO:0000313" key="15">
    <source>
        <dbReference type="Proteomes" id="UP000077266"/>
    </source>
</evidence>
<evidence type="ECO:0000256" key="3">
    <source>
        <dbReference type="ARBA" id="ARBA00007103"/>
    </source>
</evidence>
<keyword evidence="9" id="KW-0496">Mitochondrion</keyword>
<reference evidence="14 15" key="1">
    <citation type="journal article" date="2016" name="Mol. Biol. Evol.">
        <title>Comparative Genomics of Early-Diverging Mushroom-Forming Fungi Provides Insights into the Origins of Lignocellulose Decay Capabilities.</title>
        <authorList>
            <person name="Nagy L.G."/>
            <person name="Riley R."/>
            <person name="Tritt A."/>
            <person name="Adam C."/>
            <person name="Daum C."/>
            <person name="Floudas D."/>
            <person name="Sun H."/>
            <person name="Yadav J.S."/>
            <person name="Pangilinan J."/>
            <person name="Larsson K.H."/>
            <person name="Matsuura K."/>
            <person name="Barry K."/>
            <person name="Labutti K."/>
            <person name="Kuo R."/>
            <person name="Ohm R.A."/>
            <person name="Bhattacharya S.S."/>
            <person name="Shirouzu T."/>
            <person name="Yoshinaga Y."/>
            <person name="Martin F.M."/>
            <person name="Grigoriev I.V."/>
            <person name="Hibbett D.S."/>
        </authorList>
    </citation>
    <scope>NUCLEOTIDE SEQUENCE [LARGE SCALE GENOMIC DNA]</scope>
    <source>
        <strain evidence="14 15">HHB12029</strain>
    </source>
</reference>
<proteinExistence type="inferred from homology"/>
<dbReference type="InterPro" id="IPR001926">
    <property type="entry name" value="TrpB-like_PALP"/>
</dbReference>
<dbReference type="GO" id="GO:0006535">
    <property type="term" value="P:cysteine biosynthetic process from serine"/>
    <property type="evidence" value="ECO:0007669"/>
    <property type="project" value="InterPro"/>
</dbReference>
<dbReference type="Proteomes" id="UP000077266">
    <property type="component" value="Unassembled WGS sequence"/>
</dbReference>
<evidence type="ECO:0000256" key="4">
    <source>
        <dbReference type="ARBA" id="ARBA00012681"/>
    </source>
</evidence>
<dbReference type="OrthoDB" id="10259545at2759"/>
<dbReference type="AlphaFoldDB" id="A0A165FQX0"/>
<feature type="domain" description="Tryptophan synthase beta chain-like PALP" evidence="13">
    <location>
        <begin position="64"/>
        <end position="370"/>
    </location>
</feature>
<dbReference type="GO" id="GO:0004124">
    <property type="term" value="F:cysteine synthase activity"/>
    <property type="evidence" value="ECO:0007669"/>
    <property type="project" value="UniProtKB-EC"/>
</dbReference>
<keyword evidence="6" id="KW-0812">Transmembrane</keyword>
<dbReference type="PANTHER" id="PTHR10314">
    <property type="entry name" value="CYSTATHIONINE BETA-SYNTHASE"/>
    <property type="match status" value="1"/>
</dbReference>
<keyword evidence="5" id="KW-0808">Transferase</keyword>
<evidence type="ECO:0000256" key="7">
    <source>
        <dbReference type="ARBA" id="ARBA00022787"/>
    </source>
</evidence>
<evidence type="ECO:0000313" key="14">
    <source>
        <dbReference type="EMBL" id="KZV89388.1"/>
    </source>
</evidence>
<comment type="cofactor">
    <cofactor evidence="1">
        <name>pyridoxal 5'-phosphate</name>
        <dbReference type="ChEBI" id="CHEBI:597326"/>
    </cofactor>
</comment>
<accession>A0A165FQX0</accession>
<comment type="catalytic activity">
    <reaction evidence="11">
        <text>O-acetyl-L-serine + hydrogen sulfide = L-cysteine + acetate</text>
        <dbReference type="Rhea" id="RHEA:14829"/>
        <dbReference type="ChEBI" id="CHEBI:29919"/>
        <dbReference type="ChEBI" id="CHEBI:30089"/>
        <dbReference type="ChEBI" id="CHEBI:35235"/>
        <dbReference type="ChEBI" id="CHEBI:58340"/>
        <dbReference type="EC" id="2.5.1.47"/>
    </reaction>
</comment>
<dbReference type="Gene3D" id="3.40.50.1100">
    <property type="match status" value="2"/>
</dbReference>
<evidence type="ECO:0000256" key="2">
    <source>
        <dbReference type="ARBA" id="ARBA00004572"/>
    </source>
</evidence>
<dbReference type="PROSITE" id="PS00901">
    <property type="entry name" value="CYS_SYNTHASE"/>
    <property type="match status" value="1"/>
</dbReference>
<dbReference type="InParanoid" id="A0A165FQX0"/>
<dbReference type="SUPFAM" id="SSF53686">
    <property type="entry name" value="Tryptophan synthase beta subunit-like PLP-dependent enzymes"/>
    <property type="match status" value="1"/>
</dbReference>
<dbReference type="FunCoup" id="A0A165FQX0">
    <property type="interactions" value="306"/>
</dbReference>
<evidence type="ECO:0000256" key="11">
    <source>
        <dbReference type="ARBA" id="ARBA00047931"/>
    </source>
</evidence>
<dbReference type="InterPro" id="IPR036052">
    <property type="entry name" value="TrpB-like_PALP_sf"/>
</dbReference>
<keyword evidence="7" id="KW-1000">Mitochondrion outer membrane</keyword>
<evidence type="ECO:0000256" key="12">
    <source>
        <dbReference type="ARBA" id="ARBA00078545"/>
    </source>
</evidence>
<evidence type="ECO:0000256" key="10">
    <source>
        <dbReference type="ARBA" id="ARBA00023136"/>
    </source>
</evidence>
<evidence type="ECO:0000259" key="13">
    <source>
        <dbReference type="Pfam" id="PF00291"/>
    </source>
</evidence>
<protein>
    <recommendedName>
        <fullName evidence="4">cysteine synthase</fullName>
        <ecNumber evidence="4">2.5.1.47</ecNumber>
    </recommendedName>
    <alternativeName>
        <fullName evidence="12">Cysteine synthase-like protein</fullName>
    </alternativeName>
</protein>
<comment type="similarity">
    <text evidence="3">Belongs to the cysteine synthase/cystathionine beta-synthase family.</text>
</comment>
<sequence>MTSSSSVTITKTQAVLAICATAGAALALRTIPKQRGRRNARVDGSIEHVIELGSRSAHIVPGVLELIGNTPLIRINSLSNALGVEILGKAEFLNPGGSVKDRVALQIITEAETHGYLKPGGHVFEGTSGSTGISIAMVAKAKGYDATIVMPDDTAVEKMRSVEAYGATVERVRPAGIVDKRQYVNRAKHLALEHGPAGYFADQFENQANFRAHVSGTAPELWKQTGGNVDAFVSGAGTGGTISGVGTFLKHKRKDIRVVLADCQGSGLYNKVKHGVMYSQRESEGTRRRHQVDTVVEGIGLNRLTANVELALPIIDDAFQVSDAEAVAMAHYVSAHDGLLLGSSSAVNLVTCCKLVRAMGWKGSKRVITTILCDSGSRHFSKFWNEEYLRKTGITNDPELIAVLLR</sequence>